<keyword evidence="3" id="KW-0902">Two-component regulatory system</keyword>
<keyword evidence="8" id="KW-1185">Reference proteome</keyword>
<organism evidence="7 8">
    <name type="scientific">Sediminihabitans luteus</name>
    <dbReference type="NCBI Taxonomy" id="1138585"/>
    <lineage>
        <taxon>Bacteria</taxon>
        <taxon>Bacillati</taxon>
        <taxon>Actinomycetota</taxon>
        <taxon>Actinomycetes</taxon>
        <taxon>Micrococcales</taxon>
        <taxon>Cellulomonadaceae</taxon>
        <taxon>Sediminihabitans</taxon>
    </lineage>
</organism>
<accession>A0A2M9CPY2</accession>
<feature type="compositionally biased region" description="Polar residues" evidence="4">
    <location>
        <begin position="373"/>
        <end position="385"/>
    </location>
</feature>
<keyword evidence="5" id="KW-0472">Membrane</keyword>
<dbReference type="InterPro" id="IPR036890">
    <property type="entry name" value="HATPase_C_sf"/>
</dbReference>
<dbReference type="GO" id="GO:0046983">
    <property type="term" value="F:protein dimerization activity"/>
    <property type="evidence" value="ECO:0007669"/>
    <property type="project" value="InterPro"/>
</dbReference>
<keyword evidence="2 7" id="KW-0418">Kinase</keyword>
<evidence type="ECO:0000256" key="5">
    <source>
        <dbReference type="SAM" id="Phobius"/>
    </source>
</evidence>
<dbReference type="PANTHER" id="PTHR24421:SF63">
    <property type="entry name" value="SENSOR HISTIDINE KINASE DESK"/>
    <property type="match status" value="1"/>
</dbReference>
<feature type="region of interest" description="Disordered" evidence="4">
    <location>
        <begin position="361"/>
        <end position="400"/>
    </location>
</feature>
<protein>
    <submittedName>
        <fullName evidence="7">Two-component system sensor histidine kinase DesK</fullName>
    </submittedName>
</protein>
<dbReference type="InterPro" id="IPR050482">
    <property type="entry name" value="Sensor_HK_TwoCompSys"/>
</dbReference>
<keyword evidence="1" id="KW-0808">Transferase</keyword>
<dbReference type="Gene3D" id="3.30.565.10">
    <property type="entry name" value="Histidine kinase-like ATPase, C-terminal domain"/>
    <property type="match status" value="1"/>
</dbReference>
<dbReference type="GO" id="GO:0000155">
    <property type="term" value="F:phosphorelay sensor kinase activity"/>
    <property type="evidence" value="ECO:0007669"/>
    <property type="project" value="InterPro"/>
</dbReference>
<proteinExistence type="predicted"/>
<evidence type="ECO:0000313" key="8">
    <source>
        <dbReference type="Proteomes" id="UP000231693"/>
    </source>
</evidence>
<dbReference type="Proteomes" id="UP000231693">
    <property type="component" value="Unassembled WGS sequence"/>
</dbReference>
<dbReference type="InterPro" id="IPR011712">
    <property type="entry name" value="Sig_transdc_His_kin_sub3_dim/P"/>
</dbReference>
<name>A0A2M9CPY2_9CELL</name>
<feature type="domain" description="Signal transduction histidine kinase subgroup 3 dimerisation and phosphoacceptor" evidence="6">
    <location>
        <begin position="181"/>
        <end position="247"/>
    </location>
</feature>
<evidence type="ECO:0000259" key="6">
    <source>
        <dbReference type="Pfam" id="PF07730"/>
    </source>
</evidence>
<evidence type="ECO:0000313" key="7">
    <source>
        <dbReference type="EMBL" id="PJJ73954.1"/>
    </source>
</evidence>
<keyword evidence="5" id="KW-0812">Transmembrane</keyword>
<dbReference type="AlphaFoldDB" id="A0A2M9CPY2"/>
<gene>
    <name evidence="7" type="ORF">CLV28_1438</name>
</gene>
<feature type="transmembrane region" description="Helical" evidence="5">
    <location>
        <begin position="40"/>
        <end position="61"/>
    </location>
</feature>
<evidence type="ECO:0000256" key="1">
    <source>
        <dbReference type="ARBA" id="ARBA00022679"/>
    </source>
</evidence>
<feature type="transmembrane region" description="Helical" evidence="5">
    <location>
        <begin position="73"/>
        <end position="90"/>
    </location>
</feature>
<feature type="transmembrane region" description="Helical" evidence="5">
    <location>
        <begin position="142"/>
        <end position="160"/>
    </location>
</feature>
<keyword evidence="5" id="KW-1133">Transmembrane helix</keyword>
<evidence type="ECO:0000256" key="2">
    <source>
        <dbReference type="ARBA" id="ARBA00022777"/>
    </source>
</evidence>
<comment type="caution">
    <text evidence="7">The sequence shown here is derived from an EMBL/GenBank/DDBJ whole genome shotgun (WGS) entry which is preliminary data.</text>
</comment>
<dbReference type="CDD" id="cd16917">
    <property type="entry name" value="HATPase_UhpB-NarQ-NarX-like"/>
    <property type="match status" value="1"/>
</dbReference>
<dbReference type="SUPFAM" id="SSF55874">
    <property type="entry name" value="ATPase domain of HSP90 chaperone/DNA topoisomerase II/histidine kinase"/>
    <property type="match status" value="1"/>
</dbReference>
<evidence type="ECO:0000256" key="4">
    <source>
        <dbReference type="SAM" id="MobiDB-lite"/>
    </source>
</evidence>
<evidence type="ECO:0000256" key="3">
    <source>
        <dbReference type="ARBA" id="ARBA00023012"/>
    </source>
</evidence>
<sequence>MTAPRARRRQSLGILGPTLGAIWIGFMLEPWLVVWASPPGVGRTVGLVAVALTVVGYVACLYGTRTYDVDPRAAWVFLVLFALCVALTSIRAQEHAFEGLVFLNVCAIFLFRSPLALVVAGVSATVTVVVPLVVGWDSAGNIVMIIVFTSAAVYAFMGLVEANRQLADAQDEVATLAATHERERLARDMHDVLGHSLTVIAVKADLATRMLRADPERGAAEVAEIQSLARTALSDVRGMIAHARHVTLGAELANCRAVLDSAGVEADLPGAIDIVPDEHRELFAWVVREGTTNVLRHAHASRVRVTLARDGVVVEDDGRGWAGGKGSGLLGLSERARAAGATVVTGRSPLGGFRLAVTLDPCQHLGRPGPRPTSKTRGTSRQTSPTDDRRTEPVLLEGSS</sequence>
<feature type="transmembrane region" description="Helical" evidence="5">
    <location>
        <begin position="116"/>
        <end position="136"/>
    </location>
</feature>
<dbReference type="EMBL" id="PGFE01000002">
    <property type="protein sequence ID" value="PJJ73954.1"/>
    <property type="molecule type" value="Genomic_DNA"/>
</dbReference>
<dbReference type="Pfam" id="PF07730">
    <property type="entry name" value="HisKA_3"/>
    <property type="match status" value="1"/>
</dbReference>
<dbReference type="Gene3D" id="1.20.5.1930">
    <property type="match status" value="1"/>
</dbReference>
<feature type="transmembrane region" description="Helical" evidence="5">
    <location>
        <begin position="12"/>
        <end position="34"/>
    </location>
</feature>
<reference evidence="7 8" key="1">
    <citation type="submission" date="2017-11" db="EMBL/GenBank/DDBJ databases">
        <title>Genomic Encyclopedia of Archaeal and Bacterial Type Strains, Phase II (KMG-II): From Individual Species to Whole Genera.</title>
        <authorList>
            <person name="Goeker M."/>
        </authorList>
    </citation>
    <scope>NUCLEOTIDE SEQUENCE [LARGE SCALE GENOMIC DNA]</scope>
    <source>
        <strain evidence="7 8">DSM 25478</strain>
    </source>
</reference>
<dbReference type="GO" id="GO:0016020">
    <property type="term" value="C:membrane"/>
    <property type="evidence" value="ECO:0007669"/>
    <property type="project" value="InterPro"/>
</dbReference>
<dbReference type="PANTHER" id="PTHR24421">
    <property type="entry name" value="NITRATE/NITRITE SENSOR PROTEIN NARX-RELATED"/>
    <property type="match status" value="1"/>
</dbReference>